<dbReference type="Proteomes" id="UP001303222">
    <property type="component" value="Unassembled WGS sequence"/>
</dbReference>
<dbReference type="EMBL" id="MU859105">
    <property type="protein sequence ID" value="KAK3953467.1"/>
    <property type="molecule type" value="Genomic_DNA"/>
</dbReference>
<keyword evidence="2" id="KW-1185">Reference proteome</keyword>
<dbReference type="AlphaFoldDB" id="A0AAN6NWP3"/>
<sequence length="55" mass="6263">MALSNGCAHHFVLIKSESSLIQWTCQLCHSGPHYFIYECRYCKMRTCRPCIPGAA</sequence>
<organism evidence="1 2">
    <name type="scientific">Pseudoneurospora amorphoporcata</name>
    <dbReference type="NCBI Taxonomy" id="241081"/>
    <lineage>
        <taxon>Eukaryota</taxon>
        <taxon>Fungi</taxon>
        <taxon>Dikarya</taxon>
        <taxon>Ascomycota</taxon>
        <taxon>Pezizomycotina</taxon>
        <taxon>Sordariomycetes</taxon>
        <taxon>Sordariomycetidae</taxon>
        <taxon>Sordariales</taxon>
        <taxon>Sordariaceae</taxon>
        <taxon>Pseudoneurospora</taxon>
    </lineage>
</organism>
<reference evidence="1" key="2">
    <citation type="submission" date="2023-06" db="EMBL/GenBank/DDBJ databases">
        <authorList>
            <consortium name="Lawrence Berkeley National Laboratory"/>
            <person name="Mondo S.J."/>
            <person name="Hensen N."/>
            <person name="Bonometti L."/>
            <person name="Westerberg I."/>
            <person name="Brannstrom I.O."/>
            <person name="Guillou S."/>
            <person name="Cros-Aarteil S."/>
            <person name="Calhoun S."/>
            <person name="Haridas S."/>
            <person name="Kuo A."/>
            <person name="Pangilinan J."/>
            <person name="Riley R."/>
            <person name="Labutti K."/>
            <person name="Andreopoulos B."/>
            <person name="Lipzen A."/>
            <person name="Chen C."/>
            <person name="Yanf M."/>
            <person name="Daum C."/>
            <person name="Ng V."/>
            <person name="Clum A."/>
            <person name="Steindorff A."/>
            <person name="Ohm R."/>
            <person name="Martin F."/>
            <person name="Silar P."/>
            <person name="Natvig D."/>
            <person name="Lalanne C."/>
            <person name="Gautier V."/>
            <person name="Ament-Velasquez S.L."/>
            <person name="Kruys A."/>
            <person name="Hutchinson M.I."/>
            <person name="Powell A.J."/>
            <person name="Barry K."/>
            <person name="Miller A.N."/>
            <person name="Grigoriev I.V."/>
            <person name="Debuchy R."/>
            <person name="Gladieux P."/>
            <person name="Thoren M.H."/>
            <person name="Johannesson H."/>
        </authorList>
    </citation>
    <scope>NUCLEOTIDE SEQUENCE</scope>
    <source>
        <strain evidence="1">CBS 626.80</strain>
    </source>
</reference>
<name>A0AAN6NWP3_9PEZI</name>
<evidence type="ECO:0000313" key="2">
    <source>
        <dbReference type="Proteomes" id="UP001303222"/>
    </source>
</evidence>
<protein>
    <submittedName>
        <fullName evidence="1">Uncharacterized protein</fullName>
    </submittedName>
</protein>
<gene>
    <name evidence="1" type="ORF">QBC32DRAFT_210147</name>
</gene>
<comment type="caution">
    <text evidence="1">The sequence shown here is derived from an EMBL/GenBank/DDBJ whole genome shotgun (WGS) entry which is preliminary data.</text>
</comment>
<accession>A0AAN6NWP3</accession>
<reference evidence="1" key="1">
    <citation type="journal article" date="2023" name="Mol. Phylogenet. Evol.">
        <title>Genome-scale phylogeny and comparative genomics of the fungal order Sordariales.</title>
        <authorList>
            <person name="Hensen N."/>
            <person name="Bonometti L."/>
            <person name="Westerberg I."/>
            <person name="Brannstrom I.O."/>
            <person name="Guillou S."/>
            <person name="Cros-Aarteil S."/>
            <person name="Calhoun S."/>
            <person name="Haridas S."/>
            <person name="Kuo A."/>
            <person name="Mondo S."/>
            <person name="Pangilinan J."/>
            <person name="Riley R."/>
            <person name="LaButti K."/>
            <person name="Andreopoulos B."/>
            <person name="Lipzen A."/>
            <person name="Chen C."/>
            <person name="Yan M."/>
            <person name="Daum C."/>
            <person name="Ng V."/>
            <person name="Clum A."/>
            <person name="Steindorff A."/>
            <person name="Ohm R.A."/>
            <person name="Martin F."/>
            <person name="Silar P."/>
            <person name="Natvig D.O."/>
            <person name="Lalanne C."/>
            <person name="Gautier V."/>
            <person name="Ament-Velasquez S.L."/>
            <person name="Kruys A."/>
            <person name="Hutchinson M.I."/>
            <person name="Powell A.J."/>
            <person name="Barry K."/>
            <person name="Miller A.N."/>
            <person name="Grigoriev I.V."/>
            <person name="Debuchy R."/>
            <person name="Gladieux P."/>
            <person name="Hiltunen Thoren M."/>
            <person name="Johannesson H."/>
        </authorList>
    </citation>
    <scope>NUCLEOTIDE SEQUENCE</scope>
    <source>
        <strain evidence="1">CBS 626.80</strain>
    </source>
</reference>
<proteinExistence type="predicted"/>
<evidence type="ECO:0000313" key="1">
    <source>
        <dbReference type="EMBL" id="KAK3953467.1"/>
    </source>
</evidence>